<dbReference type="InterPro" id="IPR019832">
    <property type="entry name" value="Mn/Fe_SOD_C"/>
</dbReference>
<dbReference type="eggNOG" id="KOG0876">
    <property type="taxonomic scope" value="Eukaryota"/>
</dbReference>
<proteinExistence type="inferred from homology"/>
<dbReference type="STRING" id="1408657.A0A0W4ZIP9"/>
<keyword evidence="3" id="KW-0049">Antioxidant</keyword>
<dbReference type="Pfam" id="PF02777">
    <property type="entry name" value="Sod_Fe_C"/>
    <property type="match status" value="1"/>
</dbReference>
<dbReference type="Gene3D" id="3.55.40.20">
    <property type="entry name" value="Iron/manganese superoxide dismutase, C-terminal domain"/>
    <property type="match status" value="1"/>
</dbReference>
<dbReference type="Proteomes" id="UP000053447">
    <property type="component" value="Unassembled WGS sequence"/>
</dbReference>
<dbReference type="InterPro" id="IPR001189">
    <property type="entry name" value="Mn/Fe_SOD"/>
</dbReference>
<evidence type="ECO:0000256" key="1">
    <source>
        <dbReference type="ARBA" id="ARBA00008714"/>
    </source>
</evidence>
<dbReference type="EC" id="1.15.1.1" evidence="7"/>
<dbReference type="InterPro" id="IPR050265">
    <property type="entry name" value="Fe/Mn_Superoxide_Dismutase"/>
</dbReference>
<gene>
    <name evidence="10" type="ORF">T551_02671</name>
</gene>
<dbReference type="GeneID" id="28941189"/>
<feature type="binding site" evidence="6">
    <location>
        <position position="198"/>
    </location>
    <ligand>
        <name>Mn(2+)</name>
        <dbReference type="ChEBI" id="CHEBI:29035"/>
    </ligand>
</feature>
<dbReference type="SMR" id="A0A0W4ZIP9"/>
<dbReference type="PIRSF" id="PIRSF000349">
    <property type="entry name" value="SODismutase"/>
    <property type="match status" value="1"/>
</dbReference>
<dbReference type="PROSITE" id="PS00088">
    <property type="entry name" value="SOD_MN"/>
    <property type="match status" value="1"/>
</dbReference>
<evidence type="ECO:0000256" key="6">
    <source>
        <dbReference type="PIRSR" id="PIRSR000349-1"/>
    </source>
</evidence>
<protein>
    <recommendedName>
        <fullName evidence="7">Superoxide dismutase</fullName>
        <ecNumber evidence="7">1.15.1.1</ecNumber>
    </recommendedName>
</protein>
<dbReference type="Pfam" id="PF00081">
    <property type="entry name" value="Sod_Fe_N"/>
    <property type="match status" value="1"/>
</dbReference>
<evidence type="ECO:0000313" key="10">
    <source>
        <dbReference type="EMBL" id="KTW28252.1"/>
    </source>
</evidence>
<dbReference type="PANTHER" id="PTHR11404">
    <property type="entry name" value="SUPEROXIDE DISMUTASE 2"/>
    <property type="match status" value="1"/>
</dbReference>
<dbReference type="Gene3D" id="1.10.287.990">
    <property type="entry name" value="Fe,Mn superoxide dismutase (SOD) domain"/>
    <property type="match status" value="1"/>
</dbReference>
<evidence type="ECO:0000259" key="9">
    <source>
        <dbReference type="Pfam" id="PF02777"/>
    </source>
</evidence>
<dbReference type="SUPFAM" id="SSF46609">
    <property type="entry name" value="Fe,Mn superoxide dismutase (SOD), N-terminal domain"/>
    <property type="match status" value="1"/>
</dbReference>
<dbReference type="InterPro" id="IPR036314">
    <property type="entry name" value="SOD_C_sf"/>
</dbReference>
<keyword evidence="11" id="KW-1185">Reference proteome</keyword>
<dbReference type="InterPro" id="IPR019833">
    <property type="entry name" value="Mn/Fe_SOD_BS"/>
</dbReference>
<evidence type="ECO:0000256" key="7">
    <source>
        <dbReference type="RuleBase" id="RU000414"/>
    </source>
</evidence>
<dbReference type="PRINTS" id="PR01703">
    <property type="entry name" value="MNSODISMTASE"/>
</dbReference>
<comment type="catalytic activity">
    <reaction evidence="5 7">
        <text>2 superoxide + 2 H(+) = H2O2 + O2</text>
        <dbReference type="Rhea" id="RHEA:20696"/>
        <dbReference type="ChEBI" id="CHEBI:15378"/>
        <dbReference type="ChEBI" id="CHEBI:15379"/>
        <dbReference type="ChEBI" id="CHEBI:16240"/>
        <dbReference type="ChEBI" id="CHEBI:18421"/>
        <dbReference type="EC" id="1.15.1.1"/>
    </reaction>
</comment>
<dbReference type="VEuPathDB" id="FungiDB:T551_02671"/>
<dbReference type="GO" id="GO:0005739">
    <property type="term" value="C:mitochondrion"/>
    <property type="evidence" value="ECO:0007669"/>
    <property type="project" value="TreeGrafter"/>
</dbReference>
<dbReference type="PANTHER" id="PTHR11404:SF6">
    <property type="entry name" value="SUPEROXIDE DISMUTASE [MN], MITOCHONDRIAL"/>
    <property type="match status" value="1"/>
</dbReference>
<feature type="binding site" evidence="6">
    <location>
        <position position="61"/>
    </location>
    <ligand>
        <name>Mn(2+)</name>
        <dbReference type="ChEBI" id="CHEBI:29035"/>
    </ligand>
</feature>
<dbReference type="AlphaFoldDB" id="A0A0W4ZIP9"/>
<dbReference type="FunFam" id="1.10.287.990:FF:000001">
    <property type="entry name" value="Superoxide dismutase"/>
    <property type="match status" value="1"/>
</dbReference>
<feature type="domain" description="Manganese/iron superoxide dismutase C-terminal" evidence="9">
    <location>
        <begin position="129"/>
        <end position="227"/>
    </location>
</feature>
<name>A0A0W4ZIP9_PNEJ7</name>
<evidence type="ECO:0000256" key="4">
    <source>
        <dbReference type="ARBA" id="ARBA00023002"/>
    </source>
</evidence>
<organism evidence="10 11">
    <name type="scientific">Pneumocystis jirovecii (strain RU7)</name>
    <name type="common">Human pneumocystis pneumonia agent</name>
    <dbReference type="NCBI Taxonomy" id="1408657"/>
    <lineage>
        <taxon>Eukaryota</taxon>
        <taxon>Fungi</taxon>
        <taxon>Dikarya</taxon>
        <taxon>Ascomycota</taxon>
        <taxon>Taphrinomycotina</taxon>
        <taxon>Pneumocystomycetes</taxon>
        <taxon>Pneumocystaceae</taxon>
        <taxon>Pneumocystis</taxon>
    </lineage>
</organism>
<evidence type="ECO:0000256" key="2">
    <source>
        <dbReference type="ARBA" id="ARBA00022723"/>
    </source>
</evidence>
<evidence type="ECO:0000256" key="3">
    <source>
        <dbReference type="ARBA" id="ARBA00022862"/>
    </source>
</evidence>
<dbReference type="FunFam" id="3.55.40.20:FF:000004">
    <property type="entry name" value="Superoxide dismutase [Fe]"/>
    <property type="match status" value="1"/>
</dbReference>
<reference evidence="11" key="1">
    <citation type="journal article" date="2016" name="Nat. Commun.">
        <title>Genome analysis of three Pneumocystis species reveals adaptation mechanisms to life exclusively in mammalian hosts.</title>
        <authorList>
            <person name="Ma L."/>
            <person name="Chen Z."/>
            <person name="Huang D.W."/>
            <person name="Kutty G."/>
            <person name="Ishihara M."/>
            <person name="Wang H."/>
            <person name="Abouelleil A."/>
            <person name="Bishop L."/>
            <person name="Davey E."/>
            <person name="Deng R."/>
            <person name="Deng X."/>
            <person name="Fan L."/>
            <person name="Fantoni G."/>
            <person name="Fitzgerald M."/>
            <person name="Gogineni E."/>
            <person name="Goldberg J.M."/>
            <person name="Handley G."/>
            <person name="Hu X."/>
            <person name="Huber C."/>
            <person name="Jiao X."/>
            <person name="Jones K."/>
            <person name="Levin J.Z."/>
            <person name="Liu Y."/>
            <person name="Macdonald P."/>
            <person name="Melnikov A."/>
            <person name="Raley C."/>
            <person name="Sassi M."/>
            <person name="Sherman B.T."/>
            <person name="Song X."/>
            <person name="Sykes S."/>
            <person name="Tran B."/>
            <person name="Walsh L."/>
            <person name="Xia Y."/>
            <person name="Yang J."/>
            <person name="Young S."/>
            <person name="Zeng Q."/>
            <person name="Zheng X."/>
            <person name="Stephens R."/>
            <person name="Nusbaum C."/>
            <person name="Birren B.W."/>
            <person name="Azadi P."/>
            <person name="Lempicki R.A."/>
            <person name="Cuomo C.A."/>
            <person name="Kovacs J.A."/>
        </authorList>
    </citation>
    <scope>NUCLEOTIDE SEQUENCE [LARGE SCALE GENOMIC DNA]</scope>
    <source>
        <strain evidence="11">RU7</strain>
    </source>
</reference>
<accession>A0A0W4ZIP9</accession>
<feature type="binding site" evidence="6">
    <location>
        <position position="109"/>
    </location>
    <ligand>
        <name>Mn(2+)</name>
        <dbReference type="ChEBI" id="CHEBI:29035"/>
    </ligand>
</feature>
<feature type="binding site" evidence="6">
    <location>
        <position position="194"/>
    </location>
    <ligand>
        <name>Mn(2+)</name>
        <dbReference type="ChEBI" id="CHEBI:29035"/>
    </ligand>
</feature>
<evidence type="ECO:0000259" key="8">
    <source>
        <dbReference type="Pfam" id="PF00081"/>
    </source>
</evidence>
<dbReference type="OrthoDB" id="239262at2759"/>
<feature type="domain" description="Manganese/iron superoxide dismutase N-terminal" evidence="8">
    <location>
        <begin position="36"/>
        <end position="116"/>
    </location>
</feature>
<sequence>MQRLVAGSGLYFSFLRSRKASFCYLSPSFRFFSASKHTLPDLPYDYNALEPYLSHDLLELHYNKHHRAYVTNFNLALEKYNEYDSSVDLATRMNLLTSIKFHGGGHINHSLYWESLLPPKEGGGQVIDGPLVDAIKKEWGSVDQFIRTFNTHLSGIQGSGWCWLVKIPSSRQLFIQTTMNQDLVTQGKVILGIDAWEHAYYIQYFNNKVKYFENIWNVINWKTMNQRFEQ</sequence>
<comment type="caution">
    <text evidence="10">The sequence shown here is derived from an EMBL/GenBank/DDBJ whole genome shotgun (WGS) entry which is preliminary data.</text>
</comment>
<keyword evidence="2 6" id="KW-0479">Metal-binding</keyword>
<keyword evidence="4 7" id="KW-0560">Oxidoreductase</keyword>
<dbReference type="GO" id="GO:0030145">
    <property type="term" value="F:manganese ion binding"/>
    <property type="evidence" value="ECO:0007669"/>
    <property type="project" value="TreeGrafter"/>
</dbReference>
<evidence type="ECO:0000313" key="11">
    <source>
        <dbReference type="Proteomes" id="UP000053447"/>
    </source>
</evidence>
<comment type="similarity">
    <text evidence="1 7">Belongs to the iron/manganese superoxide dismutase family.</text>
</comment>
<dbReference type="GO" id="GO:0004784">
    <property type="term" value="F:superoxide dismutase activity"/>
    <property type="evidence" value="ECO:0007669"/>
    <property type="project" value="UniProtKB-EC"/>
</dbReference>
<evidence type="ECO:0000256" key="5">
    <source>
        <dbReference type="ARBA" id="ARBA00049204"/>
    </source>
</evidence>
<dbReference type="InterPro" id="IPR036324">
    <property type="entry name" value="Mn/Fe_SOD_N_sf"/>
</dbReference>
<dbReference type="EMBL" id="LFWA01000012">
    <property type="protein sequence ID" value="KTW28252.1"/>
    <property type="molecule type" value="Genomic_DNA"/>
</dbReference>
<comment type="function">
    <text evidence="7">Destroys radicals which are normally produced within the cells and which are toxic to biological systems.</text>
</comment>
<dbReference type="SUPFAM" id="SSF54719">
    <property type="entry name" value="Fe,Mn superoxide dismutase (SOD), C-terminal domain"/>
    <property type="match status" value="1"/>
</dbReference>
<dbReference type="RefSeq" id="XP_018228814.1">
    <property type="nucleotide sequence ID" value="XM_018374934.1"/>
</dbReference>
<dbReference type="InterPro" id="IPR019831">
    <property type="entry name" value="Mn/Fe_SOD_N"/>
</dbReference>